<evidence type="ECO:0000313" key="2">
    <source>
        <dbReference type="Proteomes" id="UP000001064"/>
    </source>
</evidence>
<evidence type="ECO:0000313" key="1">
    <source>
        <dbReference type="EMBL" id="EGC31971.1"/>
    </source>
</evidence>
<sequence>MIRGRNLNTFNSLLLNGLKNNFKYNNNKIIKSQTFLNNEIINRSFSTNTTTTKNTNTNLKPGESEESMMAEVLLSKKKNASYESLFSKRLQDRSIRPEESLKIIESFLEQPENSNQNPFNLIFLDNTLYKTLQQFPLKVMDYFRNDKPFNKKKLRQILKENFIKLLSAIQNNDIDTINSYKYDDSHFIMETVRDLFYTFKKHSKIDFSNTTYLSIDPIIYKLKNVGSDFDAIVAYYLEISVPQIDGSTKNEKYVAYVLWRGTFEEVSEQEKDILKDPSKINFETKLSWKVGKLYVPLAINEINDQRYKEVITDLLKELNSKKVK</sequence>
<dbReference type="Proteomes" id="UP000001064">
    <property type="component" value="Unassembled WGS sequence"/>
</dbReference>
<dbReference type="AlphaFoldDB" id="F0ZVR0"/>
<dbReference type="OrthoDB" id="10552366at2759"/>
<dbReference type="OMA" id="DSHFIME"/>
<dbReference type="eggNOG" id="ENOG502RIB2">
    <property type="taxonomic scope" value="Eukaryota"/>
</dbReference>
<dbReference type="VEuPathDB" id="AmoebaDB:DICPUDRAFT_156109"/>
<dbReference type="InParanoid" id="F0ZVR0"/>
<gene>
    <name evidence="1" type="ORF">DICPUDRAFT_156109</name>
</gene>
<dbReference type="GeneID" id="10507687"/>
<proteinExistence type="predicted"/>
<dbReference type="RefSeq" id="XP_003291507.1">
    <property type="nucleotide sequence ID" value="XM_003291459.1"/>
</dbReference>
<protein>
    <submittedName>
        <fullName evidence="1">Uncharacterized protein</fullName>
    </submittedName>
</protein>
<accession>F0ZVR0</accession>
<dbReference type="EMBL" id="GL871219">
    <property type="protein sequence ID" value="EGC31971.1"/>
    <property type="molecule type" value="Genomic_DNA"/>
</dbReference>
<keyword evidence="2" id="KW-1185">Reference proteome</keyword>
<dbReference type="KEGG" id="dpp:DICPUDRAFT_156109"/>
<organism evidence="1 2">
    <name type="scientific">Dictyostelium purpureum</name>
    <name type="common">Slime mold</name>
    <dbReference type="NCBI Taxonomy" id="5786"/>
    <lineage>
        <taxon>Eukaryota</taxon>
        <taxon>Amoebozoa</taxon>
        <taxon>Evosea</taxon>
        <taxon>Eumycetozoa</taxon>
        <taxon>Dictyostelia</taxon>
        <taxon>Dictyosteliales</taxon>
        <taxon>Dictyosteliaceae</taxon>
        <taxon>Dictyostelium</taxon>
    </lineage>
</organism>
<reference evidence="2" key="1">
    <citation type="journal article" date="2011" name="Genome Biol.">
        <title>Comparative genomics of the social amoebae Dictyostelium discoideum and Dictyostelium purpureum.</title>
        <authorList>
            <consortium name="US DOE Joint Genome Institute (JGI-PGF)"/>
            <person name="Sucgang R."/>
            <person name="Kuo A."/>
            <person name="Tian X."/>
            <person name="Salerno W."/>
            <person name="Parikh A."/>
            <person name="Feasley C.L."/>
            <person name="Dalin E."/>
            <person name="Tu H."/>
            <person name="Huang E."/>
            <person name="Barry K."/>
            <person name="Lindquist E."/>
            <person name="Shapiro H."/>
            <person name="Bruce D."/>
            <person name="Schmutz J."/>
            <person name="Salamov A."/>
            <person name="Fey P."/>
            <person name="Gaudet P."/>
            <person name="Anjard C."/>
            <person name="Babu M.M."/>
            <person name="Basu S."/>
            <person name="Bushmanova Y."/>
            <person name="van der Wel H."/>
            <person name="Katoh-Kurasawa M."/>
            <person name="Dinh C."/>
            <person name="Coutinho P.M."/>
            <person name="Saito T."/>
            <person name="Elias M."/>
            <person name="Schaap P."/>
            <person name="Kay R.R."/>
            <person name="Henrissat B."/>
            <person name="Eichinger L."/>
            <person name="Rivero F."/>
            <person name="Putnam N.H."/>
            <person name="West C.M."/>
            <person name="Loomis W.F."/>
            <person name="Chisholm R.L."/>
            <person name="Shaulsky G."/>
            <person name="Strassmann J.E."/>
            <person name="Queller D.C."/>
            <person name="Kuspa A."/>
            <person name="Grigoriev I.V."/>
        </authorList>
    </citation>
    <scope>NUCLEOTIDE SEQUENCE [LARGE SCALE GENOMIC DNA]</scope>
    <source>
        <strain evidence="2">QSDP1</strain>
    </source>
</reference>
<name>F0ZVR0_DICPU</name>